<sequence length="334" mass="33950">AVSFSGFGELVSCDANAAGASCSLLVANKPTTPPPPETPKYPFGFTKVDEQGGPLAGAEFQLKDSAGKVVATVASGSDGKVSFPAVKPGKYTVTESKAPAGYEKVADFTVTIADDGTVTGLPAGNKVVDEKTPPEYPFGFTKVDENGNPLAGAEFQLKDASGKVIATVTSGTDGKVTFPSVAPGIYTVTESKAPQGYEKVADFTVTIADDGTITGLPTDGKVVDKPATPPEYPFGFTKVDENGNPLAGAEFQLKDASGNVVATVTSGADGKVSFPSVAPGIYTVTESKAPEGYEKVADFTVTIADDGTATGLPADGKVVDKPTTPPPPTTPPTT</sequence>
<dbReference type="Gene3D" id="2.60.40.10">
    <property type="entry name" value="Immunoglobulins"/>
    <property type="match status" value="3"/>
</dbReference>
<accession>A0A7Y0F3J0</accession>
<evidence type="ECO:0000259" key="5">
    <source>
        <dbReference type="Pfam" id="PF17802"/>
    </source>
</evidence>
<evidence type="ECO:0000256" key="1">
    <source>
        <dbReference type="ARBA" id="ARBA00007257"/>
    </source>
</evidence>
<evidence type="ECO:0000313" key="7">
    <source>
        <dbReference type="Proteomes" id="UP000588277"/>
    </source>
</evidence>
<gene>
    <name evidence="6" type="ORF">G1C96_1971</name>
</gene>
<keyword evidence="3" id="KW-0732">Signal</keyword>
<evidence type="ECO:0000313" key="6">
    <source>
        <dbReference type="EMBL" id="NMN01379.1"/>
    </source>
</evidence>
<evidence type="ECO:0000256" key="4">
    <source>
        <dbReference type="SAM" id="MobiDB-lite"/>
    </source>
</evidence>
<dbReference type="InterPro" id="IPR013783">
    <property type="entry name" value="Ig-like_fold"/>
</dbReference>
<proteinExistence type="inferred from homology"/>
<feature type="non-terminal residue" evidence="6">
    <location>
        <position position="334"/>
    </location>
</feature>
<organism evidence="6 7">
    <name type="scientific">Bifidobacterium moraviense</name>
    <dbReference type="NCBI Taxonomy" id="2675323"/>
    <lineage>
        <taxon>Bacteria</taxon>
        <taxon>Bacillati</taxon>
        <taxon>Actinomycetota</taxon>
        <taxon>Actinomycetes</taxon>
        <taxon>Bifidobacteriales</taxon>
        <taxon>Bifidobacteriaceae</taxon>
        <taxon>Bifidobacterium</taxon>
    </lineage>
</organism>
<dbReference type="PANTHER" id="PTHR36108:SF13">
    <property type="entry name" value="COLOSSIN-B-RELATED"/>
    <property type="match status" value="1"/>
</dbReference>
<dbReference type="SUPFAM" id="SSF49478">
    <property type="entry name" value="Cna protein B-type domain"/>
    <property type="match status" value="3"/>
</dbReference>
<dbReference type="PANTHER" id="PTHR36108">
    <property type="entry name" value="COLOSSIN-B-RELATED"/>
    <property type="match status" value="1"/>
</dbReference>
<feature type="compositionally biased region" description="Pro residues" evidence="4">
    <location>
        <begin position="323"/>
        <end position="334"/>
    </location>
</feature>
<protein>
    <submittedName>
        <fullName evidence="6">Cna protein B-type domain</fullName>
    </submittedName>
</protein>
<keyword evidence="7" id="KW-1185">Reference proteome</keyword>
<comment type="caution">
    <text evidence="6">The sequence shown here is derived from an EMBL/GenBank/DDBJ whole genome shotgun (WGS) entry which is preliminary data.</text>
</comment>
<dbReference type="EMBL" id="JAAIIH010000039">
    <property type="protein sequence ID" value="NMN01379.1"/>
    <property type="molecule type" value="Genomic_DNA"/>
</dbReference>
<feature type="domain" description="SpaA-like prealbumin fold" evidence="5">
    <location>
        <begin position="139"/>
        <end position="214"/>
    </location>
</feature>
<dbReference type="GO" id="GO:0005975">
    <property type="term" value="P:carbohydrate metabolic process"/>
    <property type="evidence" value="ECO:0007669"/>
    <property type="project" value="UniProtKB-ARBA"/>
</dbReference>
<name>A0A7Y0F3J0_9BIFI</name>
<dbReference type="InterPro" id="IPR041033">
    <property type="entry name" value="SpaA_PFL_dom_1"/>
</dbReference>
<evidence type="ECO:0000256" key="2">
    <source>
        <dbReference type="ARBA" id="ARBA00022525"/>
    </source>
</evidence>
<feature type="domain" description="SpaA-like prealbumin fold" evidence="5">
    <location>
        <begin position="235"/>
        <end position="308"/>
    </location>
</feature>
<dbReference type="Pfam" id="PF17802">
    <property type="entry name" value="SpaA"/>
    <property type="match status" value="3"/>
</dbReference>
<reference evidence="6 7" key="1">
    <citation type="submission" date="2020-02" db="EMBL/GenBank/DDBJ databases">
        <title>Characterization of phylogenetic diversity of novel bifidobacterial species isolated in Czech ZOOs.</title>
        <authorList>
            <person name="Lugli G.A."/>
            <person name="Vera N.B."/>
            <person name="Ventura M."/>
        </authorList>
    </citation>
    <scope>NUCLEOTIDE SEQUENCE [LARGE SCALE GENOMIC DNA]</scope>
    <source>
        <strain evidence="6 7">DSM 109958</strain>
    </source>
</reference>
<dbReference type="RefSeq" id="WP_205832136.1">
    <property type="nucleotide sequence ID" value="NZ_JAAIIH010000039.1"/>
</dbReference>
<comment type="similarity">
    <text evidence="1">Belongs to the serine-aspartate repeat-containing protein (SDr) family.</text>
</comment>
<feature type="region of interest" description="Disordered" evidence="4">
    <location>
        <begin position="306"/>
        <end position="334"/>
    </location>
</feature>
<keyword evidence="2" id="KW-0964">Secreted</keyword>
<dbReference type="AlphaFoldDB" id="A0A7Y0F3J0"/>
<evidence type="ECO:0000256" key="3">
    <source>
        <dbReference type="ARBA" id="ARBA00022729"/>
    </source>
</evidence>
<feature type="domain" description="SpaA-like prealbumin fold" evidence="5">
    <location>
        <begin position="44"/>
        <end position="118"/>
    </location>
</feature>
<dbReference type="Proteomes" id="UP000588277">
    <property type="component" value="Unassembled WGS sequence"/>
</dbReference>
<feature type="non-terminal residue" evidence="6">
    <location>
        <position position="1"/>
    </location>
</feature>